<evidence type="ECO:0000313" key="2">
    <source>
        <dbReference type="EMBL" id="GAG83072.1"/>
    </source>
</evidence>
<dbReference type="Pfam" id="PF01747">
    <property type="entry name" value="ATP-sulfurylase"/>
    <property type="match status" value="1"/>
</dbReference>
<dbReference type="InterPro" id="IPR014729">
    <property type="entry name" value="Rossmann-like_a/b/a_fold"/>
</dbReference>
<gene>
    <name evidence="2" type="ORF">S01H4_28191</name>
</gene>
<comment type="caution">
    <text evidence="2">The sequence shown here is derived from an EMBL/GenBank/DDBJ whole genome shotgun (WGS) entry which is preliminary data.</text>
</comment>
<accession>X1BPG7</accession>
<feature type="non-terminal residue" evidence="2">
    <location>
        <position position="1"/>
    </location>
</feature>
<reference evidence="2" key="1">
    <citation type="journal article" date="2014" name="Front. Microbiol.">
        <title>High frequency of phylogenetically diverse reductive dehalogenase-homologous genes in deep subseafloor sedimentary metagenomes.</title>
        <authorList>
            <person name="Kawai M."/>
            <person name="Futagami T."/>
            <person name="Toyoda A."/>
            <person name="Takaki Y."/>
            <person name="Nishi S."/>
            <person name="Hori S."/>
            <person name="Arai W."/>
            <person name="Tsubouchi T."/>
            <person name="Morono Y."/>
            <person name="Uchiyama I."/>
            <person name="Ito T."/>
            <person name="Fujiyama A."/>
            <person name="Inagaki F."/>
            <person name="Takami H."/>
        </authorList>
    </citation>
    <scope>NUCLEOTIDE SEQUENCE</scope>
    <source>
        <strain evidence="2">Expedition CK06-06</strain>
    </source>
</reference>
<protein>
    <recommendedName>
        <fullName evidence="1">Sulphate adenylyltransferase catalytic domain-containing protein</fullName>
    </recommendedName>
</protein>
<organism evidence="2">
    <name type="scientific">marine sediment metagenome</name>
    <dbReference type="NCBI Taxonomy" id="412755"/>
    <lineage>
        <taxon>unclassified sequences</taxon>
        <taxon>metagenomes</taxon>
        <taxon>ecological metagenomes</taxon>
    </lineage>
</organism>
<name>X1BPG7_9ZZZZ</name>
<dbReference type="PANTHER" id="PTHR43509">
    <property type="match status" value="1"/>
</dbReference>
<feature type="domain" description="Sulphate adenylyltransferase catalytic" evidence="1">
    <location>
        <begin position="2"/>
        <end position="55"/>
    </location>
</feature>
<dbReference type="AlphaFoldDB" id="X1BPG7"/>
<proteinExistence type="predicted"/>
<dbReference type="InterPro" id="IPR024951">
    <property type="entry name" value="Sulfurylase_cat_dom"/>
</dbReference>
<dbReference type="EMBL" id="BART01013948">
    <property type="protein sequence ID" value="GAG83072.1"/>
    <property type="molecule type" value="Genomic_DNA"/>
</dbReference>
<dbReference type="SUPFAM" id="SSF52374">
    <property type="entry name" value="Nucleotidylyl transferase"/>
    <property type="match status" value="1"/>
</dbReference>
<sequence>LEWWYCPSCGEVTYSGLCAHEPQRFSGTVIRSIIQDGVKPPRLIFRPEVFDLVMEAGEKYGFGSPFVTEEYLKKRNPVMTVPPMEV</sequence>
<dbReference type="GO" id="GO:0004781">
    <property type="term" value="F:sulfate adenylyltransferase (ATP) activity"/>
    <property type="evidence" value="ECO:0007669"/>
    <property type="project" value="InterPro"/>
</dbReference>
<evidence type="ECO:0000259" key="1">
    <source>
        <dbReference type="Pfam" id="PF01747"/>
    </source>
</evidence>
<dbReference type="Gene3D" id="3.40.50.620">
    <property type="entry name" value="HUPs"/>
    <property type="match status" value="1"/>
</dbReference>
<dbReference type="PANTHER" id="PTHR43509:SF1">
    <property type="entry name" value="SULFATE ADENYLYLTRANSFERASE"/>
    <property type="match status" value="1"/>
</dbReference>